<evidence type="ECO:0000313" key="4">
    <source>
        <dbReference type="EMBL" id="CAA9326500.1"/>
    </source>
</evidence>
<evidence type="ECO:0000256" key="1">
    <source>
        <dbReference type="SAM" id="Coils"/>
    </source>
</evidence>
<organism evidence="4">
    <name type="scientific">uncultured Microcoleus sp</name>
    <dbReference type="NCBI Taxonomy" id="259945"/>
    <lineage>
        <taxon>Bacteria</taxon>
        <taxon>Bacillati</taxon>
        <taxon>Cyanobacteriota</taxon>
        <taxon>Cyanophyceae</taxon>
        <taxon>Oscillatoriophycideae</taxon>
        <taxon>Oscillatoriales</taxon>
        <taxon>Microcoleaceae</taxon>
        <taxon>Microcoleus</taxon>
        <taxon>environmental samples</taxon>
    </lineage>
</organism>
<name>A0A6J4L9R2_9CYAN</name>
<dbReference type="InterPro" id="IPR022275">
    <property type="entry name" value="NHPM_bacteriocin_SS_HylD"/>
</dbReference>
<proteinExistence type="predicted"/>
<protein>
    <submittedName>
        <fullName evidence="4">Membrane-fusion protein</fullName>
    </submittedName>
</protein>
<feature type="coiled-coil region" evidence="1">
    <location>
        <begin position="284"/>
        <end position="388"/>
    </location>
</feature>
<dbReference type="EMBL" id="CADCTZ010000264">
    <property type="protein sequence ID" value="CAA9326500.1"/>
    <property type="molecule type" value="Genomic_DNA"/>
</dbReference>
<dbReference type="AlphaFoldDB" id="A0A6J4L9R2"/>
<evidence type="ECO:0000259" key="3">
    <source>
        <dbReference type="Pfam" id="PF25917"/>
    </source>
</evidence>
<reference evidence="4" key="1">
    <citation type="submission" date="2020-02" db="EMBL/GenBank/DDBJ databases">
        <authorList>
            <person name="Meier V. D."/>
        </authorList>
    </citation>
    <scope>NUCLEOTIDE SEQUENCE</scope>
    <source>
        <strain evidence="4">AVDCRST_MAG84</strain>
    </source>
</reference>
<feature type="domain" description="Multidrug resistance protein MdtA-like barrel-sandwich hybrid" evidence="3">
    <location>
        <begin position="78"/>
        <end position="419"/>
    </location>
</feature>
<feature type="transmembrane region" description="Helical" evidence="2">
    <location>
        <begin position="34"/>
        <end position="53"/>
    </location>
</feature>
<evidence type="ECO:0000256" key="2">
    <source>
        <dbReference type="SAM" id="Phobius"/>
    </source>
</evidence>
<accession>A0A6J4L9R2</accession>
<dbReference type="PANTHER" id="PTHR30386:SF28">
    <property type="entry name" value="EXPORTED PROTEIN"/>
    <property type="match status" value="1"/>
</dbReference>
<feature type="coiled-coil region" evidence="1">
    <location>
        <begin position="225"/>
        <end position="252"/>
    </location>
</feature>
<dbReference type="Pfam" id="PF25917">
    <property type="entry name" value="BSH_RND"/>
    <property type="match status" value="1"/>
</dbReference>
<dbReference type="InterPro" id="IPR058625">
    <property type="entry name" value="MdtA-like_BSH"/>
</dbReference>
<dbReference type="SUPFAM" id="SSF111369">
    <property type="entry name" value="HlyD-like secretion proteins"/>
    <property type="match status" value="1"/>
</dbReference>
<dbReference type="NCBIfam" id="TIGR03794">
    <property type="entry name" value="NHLM_micro_HlyD"/>
    <property type="match status" value="1"/>
</dbReference>
<dbReference type="Gene3D" id="2.40.50.100">
    <property type="match status" value="1"/>
</dbReference>
<sequence length="590" mass="66815">MSQGNKLFREEALERLSSPEQLDKLMRVVSPQTWLPLVSMGCLIVGAGVWSVVGRIPLTVTGAGVLIRPRHVVQFQAPKEGQILNINVKAGDRVKQGQVLATIDQSQLQKELELQKAKLAQLQQQNQSTLALRKQQIALQLITLEQQQKDLEESLRRESLAPTLREETLKALEQKRFRLEESVRREQVTPLLRQQTLTALAQKRKSLEESVRREQVTPMLRQQTLAALAEKRKSLQQRKQQISTLLKTLQQRVETRRGLFEEKIVSQDVVLQSEQELLNAQTQVSDIDTQLKELDVQKTNTEREYLQNLNKVDEFKNAIKEIDVQVINTEREYQQNLNRIDEFKTNLQEIQVQKTNAKREYLQAQNRIDEFQTKIKEIEAQKAQQVQQDVEKSLDKTNQTQEIKDKIAQLEVQLAQSSQVISKHDGYVLDTSVIPGQFVGASTRLGIIEAEDSHVKLESIVYFADKDGKQIKQGMNVQVTPSVVKRERYGGIVGVVTNVSPFPVTTQEIATVVGNEELAKSLAGENGARVQVFVQLQEDATTKSGYNWSSSKGPELKVSSGTTTLVRVKVGEVAPISYIIPLFRSWTGVY</sequence>
<keyword evidence="2" id="KW-0812">Transmembrane</keyword>
<keyword evidence="2" id="KW-1133">Transmembrane helix</keyword>
<dbReference type="InterPro" id="IPR050739">
    <property type="entry name" value="MFP"/>
</dbReference>
<feature type="coiled-coil region" evidence="1">
    <location>
        <begin position="105"/>
        <end position="189"/>
    </location>
</feature>
<keyword evidence="2" id="KW-0472">Membrane</keyword>
<keyword evidence="1" id="KW-0175">Coiled coil</keyword>
<dbReference type="PANTHER" id="PTHR30386">
    <property type="entry name" value="MEMBRANE FUSION SUBUNIT OF EMRAB-TOLC MULTIDRUG EFFLUX PUMP"/>
    <property type="match status" value="1"/>
</dbReference>
<gene>
    <name evidence="4" type="ORF">AVDCRST_MAG84-1631</name>
</gene>